<evidence type="ECO:0000313" key="17">
    <source>
        <dbReference type="Proteomes" id="UP000241167"/>
    </source>
</evidence>
<reference evidence="16 17" key="1">
    <citation type="submission" date="2018-03" db="EMBL/GenBank/DDBJ databases">
        <title>The draft genome of Sphingosinicella sp. GL-C-18.</title>
        <authorList>
            <person name="Liu L."/>
            <person name="Li L."/>
            <person name="Liang L."/>
            <person name="Zhang X."/>
            <person name="Wang T."/>
        </authorList>
    </citation>
    <scope>NUCLEOTIDE SEQUENCE [LARGE SCALE GENOMIC DNA]</scope>
    <source>
        <strain evidence="16 17">GL-C-18</strain>
    </source>
</reference>
<evidence type="ECO:0000256" key="5">
    <source>
        <dbReference type="ARBA" id="ARBA00005359"/>
    </source>
</evidence>
<comment type="caution">
    <text evidence="16">The sequence shown here is derived from an EMBL/GenBank/DDBJ whole genome shotgun (WGS) entry which is preliminary data.</text>
</comment>
<dbReference type="InterPro" id="IPR001295">
    <property type="entry name" value="Dihydroorotate_DH_CS"/>
</dbReference>
<dbReference type="PANTHER" id="PTHR48109">
    <property type="entry name" value="DIHYDROOROTATE DEHYDROGENASE (QUINONE), MITOCHONDRIAL-RELATED"/>
    <property type="match status" value="1"/>
</dbReference>
<keyword evidence="11" id="KW-0560">Oxidoreductase</keyword>
<organism evidence="16 17">
    <name type="scientific">Allosphingosinicella deserti</name>
    <dbReference type="NCBI Taxonomy" id="2116704"/>
    <lineage>
        <taxon>Bacteria</taxon>
        <taxon>Pseudomonadati</taxon>
        <taxon>Pseudomonadota</taxon>
        <taxon>Alphaproteobacteria</taxon>
        <taxon>Sphingomonadales</taxon>
        <taxon>Sphingomonadaceae</taxon>
        <taxon>Allosphingosinicella</taxon>
    </lineage>
</organism>
<accession>A0A2P7QWB1</accession>
<dbReference type="PANTHER" id="PTHR48109:SF4">
    <property type="entry name" value="DIHYDROOROTATE DEHYDROGENASE (QUINONE), MITOCHONDRIAL"/>
    <property type="match status" value="1"/>
</dbReference>
<evidence type="ECO:0000256" key="11">
    <source>
        <dbReference type="ARBA" id="ARBA00023002"/>
    </source>
</evidence>
<comment type="similarity">
    <text evidence="5">Belongs to the dihydroorotate dehydrogenase family. Type 2 subfamily.</text>
</comment>
<keyword evidence="17" id="KW-1185">Reference proteome</keyword>
<dbReference type="PROSITE" id="PS00912">
    <property type="entry name" value="DHODEHASE_2"/>
    <property type="match status" value="1"/>
</dbReference>
<keyword evidence="9" id="KW-0288">FMN</keyword>
<evidence type="ECO:0000256" key="2">
    <source>
        <dbReference type="ARBA" id="ARBA00003125"/>
    </source>
</evidence>
<comment type="pathway">
    <text evidence="4">Pyrimidine metabolism; UMP biosynthesis via de novo pathway; orotate from (S)-dihydroorotate (quinone route): step 1/1.</text>
</comment>
<dbReference type="PIRSF" id="PIRSF000164">
    <property type="entry name" value="DHO_oxidase"/>
    <property type="match status" value="1"/>
</dbReference>
<keyword evidence="8" id="KW-0285">Flavoprotein</keyword>
<dbReference type="Proteomes" id="UP000241167">
    <property type="component" value="Unassembled WGS sequence"/>
</dbReference>
<gene>
    <name evidence="16" type="ORF">C7I55_04980</name>
</gene>
<dbReference type="GO" id="GO:0106430">
    <property type="term" value="F:dihydroorotate dehydrogenase (quinone) activity"/>
    <property type="evidence" value="ECO:0007669"/>
    <property type="project" value="UniProtKB-EC"/>
</dbReference>
<comment type="cofactor">
    <cofactor evidence="1">
        <name>FMN</name>
        <dbReference type="ChEBI" id="CHEBI:58210"/>
    </cofactor>
</comment>
<dbReference type="NCBIfam" id="NF003652">
    <property type="entry name" value="PRK05286.2-5"/>
    <property type="match status" value="1"/>
</dbReference>
<evidence type="ECO:0000256" key="1">
    <source>
        <dbReference type="ARBA" id="ARBA00001917"/>
    </source>
</evidence>
<evidence type="ECO:0000256" key="10">
    <source>
        <dbReference type="ARBA" id="ARBA00022975"/>
    </source>
</evidence>
<dbReference type="GO" id="GO:0005737">
    <property type="term" value="C:cytoplasm"/>
    <property type="evidence" value="ECO:0007669"/>
    <property type="project" value="InterPro"/>
</dbReference>
<dbReference type="InterPro" id="IPR013785">
    <property type="entry name" value="Aldolase_TIM"/>
</dbReference>
<protein>
    <recommendedName>
        <fullName evidence="7 14">Dihydroorotate dehydrogenase (quinone)</fullName>
        <ecNumber evidence="6 14">1.3.5.2</ecNumber>
    </recommendedName>
</protein>
<evidence type="ECO:0000256" key="3">
    <source>
        <dbReference type="ARBA" id="ARBA00004370"/>
    </source>
</evidence>
<proteinExistence type="inferred from homology"/>
<dbReference type="EMBL" id="PXYI01000002">
    <property type="protein sequence ID" value="PSJ42250.1"/>
    <property type="molecule type" value="Genomic_DNA"/>
</dbReference>
<keyword evidence="12" id="KW-0472">Membrane</keyword>
<comment type="catalytic activity">
    <reaction evidence="13">
        <text>(S)-dihydroorotate + a quinone = orotate + a quinol</text>
        <dbReference type="Rhea" id="RHEA:30187"/>
        <dbReference type="ChEBI" id="CHEBI:24646"/>
        <dbReference type="ChEBI" id="CHEBI:30839"/>
        <dbReference type="ChEBI" id="CHEBI:30864"/>
        <dbReference type="ChEBI" id="CHEBI:132124"/>
        <dbReference type="EC" id="1.3.5.2"/>
    </reaction>
</comment>
<evidence type="ECO:0000256" key="7">
    <source>
        <dbReference type="ARBA" id="ARBA00018366"/>
    </source>
</evidence>
<comment type="subcellular location">
    <subcellularLocation>
        <location evidence="3">Membrane</location>
    </subcellularLocation>
</comment>
<dbReference type="CDD" id="cd04738">
    <property type="entry name" value="DHOD_2_like"/>
    <property type="match status" value="1"/>
</dbReference>
<dbReference type="UniPathway" id="UPA00070">
    <property type="reaction ID" value="UER00946"/>
</dbReference>
<evidence type="ECO:0000256" key="9">
    <source>
        <dbReference type="ARBA" id="ARBA00022643"/>
    </source>
</evidence>
<dbReference type="GO" id="GO:0016020">
    <property type="term" value="C:membrane"/>
    <property type="evidence" value="ECO:0007669"/>
    <property type="project" value="UniProtKB-SubCell"/>
</dbReference>
<dbReference type="OrthoDB" id="9802377at2"/>
<dbReference type="NCBIfam" id="NF003645">
    <property type="entry name" value="PRK05286.1-2"/>
    <property type="match status" value="1"/>
</dbReference>
<dbReference type="InterPro" id="IPR012135">
    <property type="entry name" value="Dihydroorotate_DH_1_2"/>
</dbReference>
<evidence type="ECO:0000259" key="15">
    <source>
        <dbReference type="Pfam" id="PF01180"/>
    </source>
</evidence>
<dbReference type="SUPFAM" id="SSF51395">
    <property type="entry name" value="FMN-linked oxidoreductases"/>
    <property type="match status" value="1"/>
</dbReference>
<dbReference type="EC" id="1.3.5.2" evidence="6 14"/>
<evidence type="ECO:0000256" key="14">
    <source>
        <dbReference type="NCBIfam" id="TIGR01036"/>
    </source>
</evidence>
<evidence type="ECO:0000256" key="13">
    <source>
        <dbReference type="ARBA" id="ARBA00048639"/>
    </source>
</evidence>
<name>A0A2P7QWB1_9SPHN</name>
<dbReference type="InterPro" id="IPR005720">
    <property type="entry name" value="Dihydroorotate_DH_cat"/>
</dbReference>
<sequence>MALYPLFRSFVFALDAERAHRLTLAALKTMPGRDPPGTDAMLAVDLAGLSFPNPIGLAAGFDKNAQVYRQMLGLGFGSAEVGTLTPLPQVGNPKPRLFRLPEDRAVINRMGFNNGGLEAAKARLSGRVRGNGIVGVNIGANKDSVDRIADYARGVREMAPLADYLAVNISSPNTPGLRALQDRAALEDLLTAVVEARAAAGNAPPIFLKLAPDLERADIDDIAAVSVGRMDALIVSNTTISRPSLRSSHRGEAGGLSGAPLKALALARLRDFRAATGGAIPLIAAGGIETGADALARIRAGASLIQLYSALVYEGPGLVKRIAAELKALLRQDGFANVMDAVAAD</sequence>
<dbReference type="InterPro" id="IPR005719">
    <property type="entry name" value="Dihydroorotate_DH_2"/>
</dbReference>
<comment type="function">
    <text evidence="2">Catalyzes the conversion of dihydroorotate to orotate with quinone as electron acceptor.</text>
</comment>
<dbReference type="InterPro" id="IPR050074">
    <property type="entry name" value="DHO_dehydrogenase"/>
</dbReference>
<evidence type="ECO:0000256" key="6">
    <source>
        <dbReference type="ARBA" id="ARBA00012791"/>
    </source>
</evidence>
<evidence type="ECO:0000256" key="4">
    <source>
        <dbReference type="ARBA" id="ARBA00005161"/>
    </source>
</evidence>
<dbReference type="Pfam" id="PF01180">
    <property type="entry name" value="DHO_dh"/>
    <property type="match status" value="1"/>
</dbReference>
<dbReference type="RefSeq" id="WP_106511822.1">
    <property type="nucleotide sequence ID" value="NZ_PXYI01000002.1"/>
</dbReference>
<dbReference type="AlphaFoldDB" id="A0A2P7QWB1"/>
<evidence type="ECO:0000256" key="12">
    <source>
        <dbReference type="ARBA" id="ARBA00023136"/>
    </source>
</evidence>
<evidence type="ECO:0000256" key="8">
    <source>
        <dbReference type="ARBA" id="ARBA00022630"/>
    </source>
</evidence>
<evidence type="ECO:0000313" key="16">
    <source>
        <dbReference type="EMBL" id="PSJ42250.1"/>
    </source>
</evidence>
<dbReference type="PROSITE" id="PS00911">
    <property type="entry name" value="DHODEHASE_1"/>
    <property type="match status" value="1"/>
</dbReference>
<keyword evidence="10" id="KW-0665">Pyrimidine biosynthesis</keyword>
<dbReference type="GO" id="GO:0006207">
    <property type="term" value="P:'de novo' pyrimidine nucleobase biosynthetic process"/>
    <property type="evidence" value="ECO:0007669"/>
    <property type="project" value="UniProtKB-UniRule"/>
</dbReference>
<dbReference type="Gene3D" id="3.20.20.70">
    <property type="entry name" value="Aldolase class I"/>
    <property type="match status" value="1"/>
</dbReference>
<dbReference type="GO" id="GO:0044205">
    <property type="term" value="P:'de novo' UMP biosynthetic process"/>
    <property type="evidence" value="ECO:0007669"/>
    <property type="project" value="UniProtKB-UniPathway"/>
</dbReference>
<feature type="domain" description="Dihydroorotate dehydrogenase catalytic" evidence="15">
    <location>
        <begin position="41"/>
        <end position="330"/>
    </location>
</feature>
<dbReference type="NCBIfam" id="TIGR01036">
    <property type="entry name" value="pyrD_sub2"/>
    <property type="match status" value="1"/>
</dbReference>